<dbReference type="InterPro" id="IPR014001">
    <property type="entry name" value="Helicase_ATP-bd"/>
</dbReference>
<dbReference type="Gene3D" id="2.130.10.30">
    <property type="entry name" value="Regulator of chromosome condensation 1/beta-lactamase-inhibitor protein II"/>
    <property type="match status" value="1"/>
</dbReference>
<dbReference type="GO" id="GO:0005524">
    <property type="term" value="F:ATP binding"/>
    <property type="evidence" value="ECO:0007669"/>
    <property type="project" value="InterPro"/>
</dbReference>
<dbReference type="PANTHER" id="PTHR18934">
    <property type="entry name" value="ATP-DEPENDENT RNA HELICASE"/>
    <property type="match status" value="1"/>
</dbReference>
<dbReference type="PROSITE" id="PS00690">
    <property type="entry name" value="DEAH_ATP_HELICASE"/>
    <property type="match status" value="1"/>
</dbReference>
<proteinExistence type="predicted"/>
<protein>
    <submittedName>
        <fullName evidence="6">Helicase ATP-binding domain-containing protein</fullName>
    </submittedName>
</protein>
<dbReference type="PROSITE" id="PS50012">
    <property type="entry name" value="RCC1_3"/>
    <property type="match status" value="1"/>
</dbReference>
<dbReference type="Gene3D" id="3.40.50.300">
    <property type="entry name" value="P-loop containing nucleotide triphosphate hydrolases"/>
    <property type="match status" value="1"/>
</dbReference>
<evidence type="ECO:0000256" key="2">
    <source>
        <dbReference type="PROSITE-ProRule" id="PRU00235"/>
    </source>
</evidence>
<dbReference type="InterPro" id="IPR000408">
    <property type="entry name" value="Reg_chr_condens"/>
</dbReference>
<accession>A0A3P8DY86</accession>
<dbReference type="GO" id="GO:0003723">
    <property type="term" value="F:RNA binding"/>
    <property type="evidence" value="ECO:0007669"/>
    <property type="project" value="TreeGrafter"/>
</dbReference>
<reference evidence="4 5" key="1">
    <citation type="submission" date="2018-11" db="EMBL/GenBank/DDBJ databases">
        <authorList>
            <consortium name="Pathogen Informatics"/>
        </authorList>
    </citation>
    <scope>NUCLEOTIDE SEQUENCE [LARGE SCALE GENOMIC DNA]</scope>
</reference>
<dbReference type="SUPFAM" id="SSF50985">
    <property type="entry name" value="RCC1/BLIP-II"/>
    <property type="match status" value="1"/>
</dbReference>
<dbReference type="SMART" id="SM00487">
    <property type="entry name" value="DEXDc"/>
    <property type="match status" value="1"/>
</dbReference>
<evidence type="ECO:0000259" key="3">
    <source>
        <dbReference type="PROSITE" id="PS51192"/>
    </source>
</evidence>
<keyword evidence="5" id="KW-1185">Reference proteome</keyword>
<dbReference type="AlphaFoldDB" id="A0A3P8DY86"/>
<organism evidence="4">
    <name type="scientific">Heligmosomoides polygyrus</name>
    <name type="common">Parasitic roundworm</name>
    <dbReference type="NCBI Taxonomy" id="6339"/>
    <lineage>
        <taxon>Eukaryota</taxon>
        <taxon>Metazoa</taxon>
        <taxon>Ecdysozoa</taxon>
        <taxon>Nematoda</taxon>
        <taxon>Chromadorea</taxon>
        <taxon>Rhabditida</taxon>
        <taxon>Rhabditina</taxon>
        <taxon>Rhabditomorpha</taxon>
        <taxon>Strongyloidea</taxon>
        <taxon>Heligmosomidae</taxon>
        <taxon>Heligmosomoides</taxon>
    </lineage>
</organism>
<dbReference type="GO" id="GO:0016787">
    <property type="term" value="F:hydrolase activity"/>
    <property type="evidence" value="ECO:0007669"/>
    <property type="project" value="UniProtKB-KW"/>
</dbReference>
<dbReference type="EMBL" id="UZAH01028451">
    <property type="protein sequence ID" value="VDP00236.1"/>
    <property type="molecule type" value="Genomic_DNA"/>
</dbReference>
<dbReference type="GO" id="GO:0004386">
    <property type="term" value="F:helicase activity"/>
    <property type="evidence" value="ECO:0007669"/>
    <property type="project" value="TreeGrafter"/>
</dbReference>
<dbReference type="PANTHER" id="PTHR18934:SF213">
    <property type="entry name" value="3'-5' RNA HELICASE YTHDC2"/>
    <property type="match status" value="1"/>
</dbReference>
<name>A0A3P8DY86_HELPZ</name>
<evidence type="ECO:0000313" key="5">
    <source>
        <dbReference type="Proteomes" id="UP000050761"/>
    </source>
</evidence>
<dbReference type="InterPro" id="IPR011545">
    <property type="entry name" value="DEAD/DEAH_box_helicase_dom"/>
</dbReference>
<reference evidence="6" key="2">
    <citation type="submission" date="2019-09" db="UniProtKB">
        <authorList>
            <consortium name="WormBaseParasite"/>
        </authorList>
    </citation>
    <scope>IDENTIFICATION</scope>
</reference>
<dbReference type="InterPro" id="IPR002464">
    <property type="entry name" value="DNA/RNA_helicase_DEAH_CS"/>
</dbReference>
<feature type="domain" description="Helicase ATP-binding" evidence="3">
    <location>
        <begin position="679"/>
        <end position="822"/>
    </location>
</feature>
<evidence type="ECO:0000313" key="6">
    <source>
        <dbReference type="WBParaSite" id="HPBE_0001461301-mRNA-1"/>
    </source>
</evidence>
<dbReference type="Proteomes" id="UP000050761">
    <property type="component" value="Unassembled WGS sequence"/>
</dbReference>
<dbReference type="CDD" id="cd17917">
    <property type="entry name" value="DEXHc_RHA-like"/>
    <property type="match status" value="1"/>
</dbReference>
<gene>
    <name evidence="4" type="ORF">HPBE_LOCUS14614</name>
</gene>
<sequence>MKLRKFNEPELTVLLGNAFRRKKYDATLPLRFLLPDVVPNASESEQLLPSYAMAVGENSSFTLGLAADGPVREARKVSLEGVKKVSMSNSHTLFLTQKGEVYACGQASNFDTGEDNGSLIVNPIKIEFRGESLPIVDLAAGPNHSIFITSKSVYVCGLNRNFCIGQRNENCQYSMKKMKLPTHESIKKVLFYKVFTNADCTIVFSSFQSETDMWIVGKTPCKTYETFTRIEREVGVFEIIRSNNNVLSMSSELVNVVMIAIPIVLPVCVVTLSYKRRSPRKIEVTISNTAGVLNFAFDPSSGRLPFEPCIISINGVLVDFFCTDYFITKQGDVFLMGSPENCREGGFTLYRGKAVVIGDRVEEDGFTSAYARQSDISALRLLLLLQYEKLNEEREHACLDRIELDFHIYETDGQCMSTFGSIIRSRFPNIDKFRRSEDSVWIEDLSISEPSHEENKRASWHHFRTDDVIDLLLGGDAEDPSSVQALLEYLNNDAITMQGGYRLQGYPRKVPEPDLVKGIRSRLLEREQSKAAKRSRKKSTRLHGLVETSLPAVKSAPSSTVVASPLKPSLAEIIKEEEHRLLEGTRRLSRPLHFIEDEERAIEELTQLYRDNVGDEVIVSVERCAVSSYPPFREPNRRCVVHRRPVPRLAAVGANETQPIRLSSEIRESLEIGANEKRAVPQFLLEDAFETQTPLRIVCTQPRRLPAIAVASRVARERGEALGSTVGYHIRLEQRTSPQTVLTYCTSGVLLRMLTQDDAARDISHIILDEIHEREQNTDYLLIALKQALKKRNDLKVILMSATMEGNLKLFTKYFGEKVEVKHVDIATWGGSMDQSFPGVMHSHPDVVDLPSEDLDPETLEQFRQMGFPNNEDMSSTVPYGAEWRAGEGDVPAQWHHTRRFCHAEDAEAKPLLAAVDIKESVAVHHGLDVQSYTTMPSATYQQGALQSWDAQVVYNSQPPFQKMYMKCGGQQWAEAVDLDLAMAVVKYCMDSTVDGSVISLLLSLSVELVGRIVNIQQADADWIVSIRVSRKYLQKTSQYSRLFLECSEDFLMLYKDTILLYLHNKSSSVFLAYFTVRRPNCLPILDTYSFTSLNLDTPLHKPIETCVTVKLLLYGLCIAGSKASEAATGVSKMSLALVDRQRYLWMN</sequence>
<dbReference type="InterPro" id="IPR027417">
    <property type="entry name" value="P-loop_NTPase"/>
</dbReference>
<keyword evidence="1" id="KW-0378">Hydrolase</keyword>
<dbReference type="OrthoDB" id="5600252at2759"/>
<dbReference type="WBParaSite" id="HPBE_0001461301-mRNA-1">
    <property type="protein sequence ID" value="HPBE_0001461301-mRNA-1"/>
    <property type="gene ID" value="HPBE_0001461301"/>
</dbReference>
<feature type="repeat" description="RCC1" evidence="2">
    <location>
        <begin position="99"/>
        <end position="151"/>
    </location>
</feature>
<evidence type="ECO:0000313" key="4">
    <source>
        <dbReference type="EMBL" id="VDP00236.1"/>
    </source>
</evidence>
<dbReference type="InterPro" id="IPR009091">
    <property type="entry name" value="RCC1/BLIP-II"/>
</dbReference>
<evidence type="ECO:0000256" key="1">
    <source>
        <dbReference type="ARBA" id="ARBA00022801"/>
    </source>
</evidence>
<dbReference type="Pfam" id="PF00270">
    <property type="entry name" value="DEAD"/>
    <property type="match status" value="1"/>
</dbReference>
<dbReference type="PROSITE" id="PS51192">
    <property type="entry name" value="HELICASE_ATP_BIND_1"/>
    <property type="match status" value="1"/>
</dbReference>
<dbReference type="Pfam" id="PF13540">
    <property type="entry name" value="RCC1_2"/>
    <property type="match status" value="1"/>
</dbReference>
<dbReference type="SUPFAM" id="SSF52540">
    <property type="entry name" value="P-loop containing nucleoside triphosphate hydrolases"/>
    <property type="match status" value="1"/>
</dbReference>